<dbReference type="InterPro" id="IPR029058">
    <property type="entry name" value="AB_hydrolase_fold"/>
</dbReference>
<dbReference type="GO" id="GO:0006629">
    <property type="term" value="P:lipid metabolic process"/>
    <property type="evidence" value="ECO:0007669"/>
    <property type="project" value="InterPro"/>
</dbReference>
<dbReference type="AlphaFoldDB" id="A0A6C0L1J6"/>
<reference evidence="2" key="1">
    <citation type="journal article" date="2020" name="Nature">
        <title>Giant virus diversity and host interactions through global metagenomics.</title>
        <authorList>
            <person name="Schulz F."/>
            <person name="Roux S."/>
            <person name="Paez-Espino D."/>
            <person name="Jungbluth S."/>
            <person name="Walsh D.A."/>
            <person name="Denef V.J."/>
            <person name="McMahon K.D."/>
            <person name="Konstantinidis K.T."/>
            <person name="Eloe-Fadrosh E.A."/>
            <person name="Kyrpides N.C."/>
            <person name="Woyke T."/>
        </authorList>
    </citation>
    <scope>NUCLEOTIDE SEQUENCE</scope>
    <source>
        <strain evidence="2">GVMAG-S-ERX555907-63</strain>
    </source>
</reference>
<evidence type="ECO:0000313" key="2">
    <source>
        <dbReference type="EMBL" id="QHU22770.1"/>
    </source>
</evidence>
<dbReference type="PANTHER" id="PTHR45856:SF24">
    <property type="entry name" value="FUNGAL LIPASE-LIKE DOMAIN-CONTAINING PROTEIN"/>
    <property type="match status" value="1"/>
</dbReference>
<dbReference type="InterPro" id="IPR051218">
    <property type="entry name" value="Sec_MonoDiacylglyc_Lipase"/>
</dbReference>
<dbReference type="SUPFAM" id="SSF53474">
    <property type="entry name" value="alpha/beta-Hydrolases"/>
    <property type="match status" value="1"/>
</dbReference>
<name>A0A6C0L1J6_9ZZZZ</name>
<organism evidence="2">
    <name type="scientific">viral metagenome</name>
    <dbReference type="NCBI Taxonomy" id="1070528"/>
    <lineage>
        <taxon>unclassified sequences</taxon>
        <taxon>metagenomes</taxon>
        <taxon>organismal metagenomes</taxon>
    </lineage>
</organism>
<dbReference type="Gene3D" id="3.40.50.1820">
    <property type="entry name" value="alpha/beta hydrolase"/>
    <property type="match status" value="1"/>
</dbReference>
<accession>A0A6C0L1J6</accession>
<dbReference type="PANTHER" id="PTHR45856">
    <property type="entry name" value="ALPHA/BETA-HYDROLASES SUPERFAMILY PROTEIN"/>
    <property type="match status" value="1"/>
</dbReference>
<dbReference type="CDD" id="cd00519">
    <property type="entry name" value="Lipase_3"/>
    <property type="match status" value="1"/>
</dbReference>
<dbReference type="Pfam" id="PF01764">
    <property type="entry name" value="Lipase_3"/>
    <property type="match status" value="1"/>
</dbReference>
<dbReference type="InterPro" id="IPR002921">
    <property type="entry name" value="Fungal_lipase-type"/>
</dbReference>
<protein>
    <recommendedName>
        <fullName evidence="1">Fungal lipase-type domain-containing protein</fullName>
    </recommendedName>
</protein>
<sequence>MNLLKILFSSLSLLIYSYELGVSKTIQKTAKYSSQSYEHINKSKSKSKLITTFDDNIGLRAYEDERDLVLTIRGTTNLEDWKVNLNCLLVEHPHIPNGNVHRGYLQNLLNIIDLPEFEYIKMCINKQNIKNVLITGHSSGAAKGILIGHYLAKRFHNVKFTVVTFGCPKIGDLDFYNDIDKLHNINIISINFNDDFVSHLGFGTKNSDVKLDIHSEKLCFNLIKSHLMSRYEDALINNKHKYFFHETGNNDEILLQEQMNILNNIITEILF</sequence>
<evidence type="ECO:0000259" key="1">
    <source>
        <dbReference type="Pfam" id="PF01764"/>
    </source>
</evidence>
<feature type="domain" description="Fungal lipase-type" evidence="1">
    <location>
        <begin position="69"/>
        <end position="200"/>
    </location>
</feature>
<proteinExistence type="predicted"/>
<dbReference type="EMBL" id="MN741018">
    <property type="protein sequence ID" value="QHU22770.1"/>
    <property type="molecule type" value="Genomic_DNA"/>
</dbReference>